<dbReference type="EMBL" id="CP130613">
    <property type="protein sequence ID" value="WKW15844.1"/>
    <property type="molecule type" value="Genomic_DNA"/>
</dbReference>
<evidence type="ECO:0000259" key="2">
    <source>
        <dbReference type="PROSITE" id="PS50151"/>
    </source>
</evidence>
<dbReference type="GO" id="GO:0009432">
    <property type="term" value="P:SOS response"/>
    <property type="evidence" value="ECO:0007669"/>
    <property type="project" value="UniProtKB-KW"/>
</dbReference>
<dbReference type="GO" id="GO:0009380">
    <property type="term" value="C:excinuclease repair complex"/>
    <property type="evidence" value="ECO:0007669"/>
    <property type="project" value="TreeGrafter"/>
</dbReference>
<dbReference type="InterPro" id="IPR047296">
    <property type="entry name" value="GIY-YIG_UvrC_Cho"/>
</dbReference>
<dbReference type="GO" id="GO:0006289">
    <property type="term" value="P:nucleotide-excision repair"/>
    <property type="evidence" value="ECO:0007669"/>
    <property type="project" value="InterPro"/>
</dbReference>
<dbReference type="KEGG" id="pspc:Strain318_002247"/>
<dbReference type="Pfam" id="PF02151">
    <property type="entry name" value="UVR"/>
    <property type="match status" value="1"/>
</dbReference>
<dbReference type="RefSeq" id="WP_367885804.1">
    <property type="nucleotide sequence ID" value="NZ_CP130612.1"/>
</dbReference>
<accession>A0AA49K1N8</accession>
<evidence type="ECO:0000256" key="1">
    <source>
        <dbReference type="ARBA" id="ARBA00023236"/>
    </source>
</evidence>
<dbReference type="Gene3D" id="4.10.860.10">
    <property type="entry name" value="UVR domain"/>
    <property type="match status" value="1"/>
</dbReference>
<keyword evidence="1" id="KW-0227">DNA damage</keyword>
<dbReference type="Gene3D" id="3.40.1440.10">
    <property type="entry name" value="GIY-YIG endonuclease"/>
    <property type="match status" value="1"/>
</dbReference>
<dbReference type="PANTHER" id="PTHR30562">
    <property type="entry name" value="UVRC/OXIDOREDUCTASE"/>
    <property type="match status" value="1"/>
</dbReference>
<dbReference type="SMART" id="SM00465">
    <property type="entry name" value="GIYc"/>
    <property type="match status" value="1"/>
</dbReference>
<reference evidence="5" key="1">
    <citation type="submission" date="2023-07" db="EMBL/GenBank/DDBJ databases">
        <authorList>
            <person name="Haufschild T."/>
            <person name="Kallscheuer N."/>
            <person name="Hammer J."/>
            <person name="Kohn T."/>
            <person name="Kabuu M."/>
            <person name="Jogler M."/>
            <person name="Wohfarth N."/>
            <person name="Heuer A."/>
            <person name="Rohde M."/>
            <person name="van Teeseling M.C.F."/>
            <person name="Jogler C."/>
        </authorList>
    </citation>
    <scope>NUCLEOTIDE SEQUENCE</scope>
    <source>
        <strain evidence="4">Strain 138</strain>
        <strain evidence="5">Strain 318</strain>
    </source>
</reference>
<dbReference type="SUPFAM" id="SSF82771">
    <property type="entry name" value="GIY-YIG endonuclease"/>
    <property type="match status" value="1"/>
</dbReference>
<dbReference type="PANTHER" id="PTHR30562:SF1">
    <property type="entry name" value="UVRABC SYSTEM PROTEIN C"/>
    <property type="match status" value="1"/>
</dbReference>
<keyword evidence="6" id="KW-1185">Reference proteome</keyword>
<dbReference type="CDD" id="cd10434">
    <property type="entry name" value="GIY-YIG_UvrC_Cho"/>
    <property type="match status" value="1"/>
</dbReference>
<feature type="domain" description="GIY-YIG" evidence="3">
    <location>
        <begin position="35"/>
        <end position="113"/>
    </location>
</feature>
<dbReference type="InterPro" id="IPR000305">
    <property type="entry name" value="GIY-YIG_endonuc"/>
</dbReference>
<dbReference type="PROSITE" id="PS50164">
    <property type="entry name" value="GIY_YIG"/>
    <property type="match status" value="1"/>
</dbReference>
<organism evidence="5 6">
    <name type="scientific">Pseudogemmatithrix spongiicola</name>
    <dbReference type="NCBI Taxonomy" id="3062599"/>
    <lineage>
        <taxon>Bacteria</taxon>
        <taxon>Pseudomonadati</taxon>
        <taxon>Gemmatimonadota</taxon>
        <taxon>Gemmatimonadia</taxon>
        <taxon>Gemmatimonadales</taxon>
        <taxon>Gemmatimonadaceae</taxon>
        <taxon>Pseudogemmatithrix</taxon>
    </lineage>
</organism>
<evidence type="ECO:0000313" key="4">
    <source>
        <dbReference type="EMBL" id="WKW12937.1"/>
    </source>
</evidence>
<dbReference type="InterPro" id="IPR035901">
    <property type="entry name" value="GIY-YIG_endonuc_sf"/>
</dbReference>
<feature type="domain" description="UVR" evidence="2">
    <location>
        <begin position="236"/>
        <end position="271"/>
    </location>
</feature>
<dbReference type="InterPro" id="IPR001943">
    <property type="entry name" value="UVR_dom"/>
</dbReference>
<dbReference type="PROSITE" id="PS50151">
    <property type="entry name" value="UVR"/>
    <property type="match status" value="1"/>
</dbReference>
<gene>
    <name evidence="4" type="ORF">Strain138_002248</name>
    <name evidence="5" type="ORF">Strain318_002247</name>
</gene>
<proteinExistence type="predicted"/>
<name>A0AA49K1N8_9BACT</name>
<dbReference type="AlphaFoldDB" id="A0AA49K1N8"/>
<evidence type="ECO:0000313" key="6">
    <source>
        <dbReference type="Proteomes" id="UP001229955"/>
    </source>
</evidence>
<dbReference type="Proteomes" id="UP001229955">
    <property type="component" value="Chromosome"/>
</dbReference>
<accession>A0AA49JVS5</accession>
<sequence>MSPRRRRRRGPLAPPKDVEMRIDNMLALVKDTARDVPGVYRMTSAEGEVIYVGKSKALRTRLLSYFRAKFPADKGARILREAATLEWEPLPSEFAALLRELRLIKQLRPRYNVAMKRDARYHAFVRISRGPAPRLHVVRGAGNDEHGTYFGPFRGAFQLGEAIRELNDALGLRDCALDTPMFFADQPELLDLPSRTPGCIRHEIGRCLGPCVGAVREAEYDAAFAAARGFLEGAEDAPVRLLRSRMEQASETLDFERAAFWRDKLQRLESLREQFARLRFALESLSFTYVVPGVKGEDRAYVIRRGVVRAEGPAPRSAAEHAALEAKALEAPGGRTRAQAQTVPGHEVDEVLLVAGWFRKHAKELERTTPLGTALAARSA</sequence>
<dbReference type="InterPro" id="IPR050066">
    <property type="entry name" value="UvrABC_protein_C"/>
</dbReference>
<dbReference type="SUPFAM" id="SSF46600">
    <property type="entry name" value="C-terminal UvrC-binding domain of UvrB"/>
    <property type="match status" value="1"/>
</dbReference>
<evidence type="ECO:0000313" key="5">
    <source>
        <dbReference type="EMBL" id="WKW15844.1"/>
    </source>
</evidence>
<dbReference type="EMBL" id="CP130612">
    <property type="protein sequence ID" value="WKW12937.1"/>
    <property type="molecule type" value="Genomic_DNA"/>
</dbReference>
<dbReference type="InterPro" id="IPR036876">
    <property type="entry name" value="UVR_dom_sf"/>
</dbReference>
<protein>
    <submittedName>
        <fullName evidence="5">UvrB/UvrC motif-containing protein</fullName>
    </submittedName>
</protein>
<dbReference type="Pfam" id="PF01541">
    <property type="entry name" value="GIY-YIG"/>
    <property type="match status" value="1"/>
</dbReference>
<evidence type="ECO:0000259" key="3">
    <source>
        <dbReference type="PROSITE" id="PS50164"/>
    </source>
</evidence>
<keyword evidence="1" id="KW-0742">SOS response</keyword>